<dbReference type="SUPFAM" id="SSF51658">
    <property type="entry name" value="Xylose isomerase-like"/>
    <property type="match status" value="1"/>
</dbReference>
<dbReference type="PANTHER" id="PTHR42194">
    <property type="entry name" value="UPF0276 PROTEIN HI_1600"/>
    <property type="match status" value="1"/>
</dbReference>
<dbReference type="Pfam" id="PF05114">
    <property type="entry name" value="MbnB_TglH_ChrH"/>
    <property type="match status" value="1"/>
</dbReference>
<evidence type="ECO:0000313" key="2">
    <source>
        <dbReference type="Proteomes" id="UP001501721"/>
    </source>
</evidence>
<sequence length="286" mass="31331">MLSSTVQHTQFIGTYGAGLGYRKQLSEELTARRAHLDVVEILADQWLGDGDLPRLQRIADEFPTVLHGVGMSVAGAGRIPGDYLRRIREVLKICGARYYSEHLAMTHSPGLDSGHLCPPVINEDSLRTCVRNIDQAQETLGVPLALENITYSLALGPDHLAAADFFAEIVSATGCLVLLDVANLYINSKNHHFDPLSYLDKFPVNRVVQIHLAGGVLLTSGALVDSHSEAIAEDIWKLAGESSKRCNPSTVIIERDQNFSDVDALITEVARGREIYFPEWGTGRIS</sequence>
<keyword evidence="2" id="KW-1185">Reference proteome</keyword>
<dbReference type="InterPro" id="IPR036237">
    <property type="entry name" value="Xyl_isomerase-like_sf"/>
</dbReference>
<comment type="caution">
    <text evidence="1">The sequence shown here is derived from an EMBL/GenBank/DDBJ whole genome shotgun (WGS) entry which is preliminary data.</text>
</comment>
<dbReference type="NCBIfam" id="NF003818">
    <property type="entry name" value="PRK05409.1"/>
    <property type="match status" value="1"/>
</dbReference>
<proteinExistence type="predicted"/>
<dbReference type="RefSeq" id="WP_346077279.1">
    <property type="nucleotide sequence ID" value="NZ_BAAATL010000005.1"/>
</dbReference>
<dbReference type="PANTHER" id="PTHR42194:SF1">
    <property type="entry name" value="UPF0276 PROTEIN HI_1600"/>
    <property type="match status" value="1"/>
</dbReference>
<reference evidence="1 2" key="1">
    <citation type="journal article" date="2019" name="Int. J. Syst. Evol. Microbiol.">
        <title>The Global Catalogue of Microorganisms (GCM) 10K type strain sequencing project: providing services to taxonomists for standard genome sequencing and annotation.</title>
        <authorList>
            <consortium name="The Broad Institute Genomics Platform"/>
            <consortium name="The Broad Institute Genome Sequencing Center for Infectious Disease"/>
            <person name="Wu L."/>
            <person name="Ma J."/>
        </authorList>
    </citation>
    <scope>NUCLEOTIDE SEQUENCE [LARGE SCALE GENOMIC DNA]</scope>
    <source>
        <strain evidence="1 2">JCM 6923</strain>
    </source>
</reference>
<dbReference type="EMBL" id="BAAATL010000005">
    <property type="protein sequence ID" value="GAA2471604.1"/>
    <property type="molecule type" value="Genomic_DNA"/>
</dbReference>
<organism evidence="1 2">
    <name type="scientific">Streptomyces graminearus</name>
    <dbReference type="NCBI Taxonomy" id="284030"/>
    <lineage>
        <taxon>Bacteria</taxon>
        <taxon>Bacillati</taxon>
        <taxon>Actinomycetota</taxon>
        <taxon>Actinomycetes</taxon>
        <taxon>Kitasatosporales</taxon>
        <taxon>Streptomycetaceae</taxon>
        <taxon>Streptomyces</taxon>
    </lineage>
</organism>
<dbReference type="Gene3D" id="3.20.20.150">
    <property type="entry name" value="Divalent-metal-dependent TIM barrel enzymes"/>
    <property type="match status" value="1"/>
</dbReference>
<dbReference type="Proteomes" id="UP001501721">
    <property type="component" value="Unassembled WGS sequence"/>
</dbReference>
<name>A0ABN3KTL1_9ACTN</name>
<gene>
    <name evidence="1" type="ORF">GCM10010422_12560</name>
</gene>
<accession>A0ABN3KTL1</accession>
<dbReference type="InterPro" id="IPR007801">
    <property type="entry name" value="MbnB/TglH/ChrH"/>
</dbReference>
<protein>
    <submittedName>
        <fullName evidence="1">DUF692 domain-containing protein</fullName>
    </submittedName>
</protein>
<evidence type="ECO:0000313" key="1">
    <source>
        <dbReference type="EMBL" id="GAA2471604.1"/>
    </source>
</evidence>